<dbReference type="EMBL" id="ADLK01000028">
    <property type="protein sequence ID" value="KMW16962.1"/>
    <property type="molecule type" value="Genomic_DNA"/>
</dbReference>
<proteinExistence type="inferred from homology"/>
<feature type="transmembrane region" description="Helical" evidence="9">
    <location>
        <begin position="126"/>
        <end position="146"/>
    </location>
</feature>
<feature type="transmembrane region" description="Helical" evidence="9">
    <location>
        <begin position="87"/>
        <end position="106"/>
    </location>
</feature>
<evidence type="ECO:0000256" key="3">
    <source>
        <dbReference type="ARBA" id="ARBA00022475"/>
    </source>
</evidence>
<keyword evidence="5 9" id="KW-0812">Transmembrane</keyword>
<dbReference type="InterPro" id="IPR007387">
    <property type="entry name" value="TRAP_DctQ"/>
</dbReference>
<dbReference type="GO" id="GO:0005886">
    <property type="term" value="C:plasma membrane"/>
    <property type="evidence" value="ECO:0007669"/>
    <property type="project" value="UniProtKB-SubCell"/>
</dbReference>
<feature type="transmembrane region" description="Helical" evidence="9">
    <location>
        <begin position="48"/>
        <end position="66"/>
    </location>
</feature>
<comment type="subcellular location">
    <subcellularLocation>
        <location evidence="1">Cell inner membrane</location>
        <topology evidence="1">Multi-pass membrane protein</topology>
    </subcellularLocation>
</comment>
<comment type="similarity">
    <text evidence="8">Belongs to the TRAP transporter small permease family.</text>
</comment>
<gene>
    <name evidence="11" type="ORF">HMPREF9470_03615</name>
</gene>
<dbReference type="RefSeq" id="WP_007871006.1">
    <property type="nucleotide sequence ID" value="NZ_KQ235880.1"/>
</dbReference>
<dbReference type="GO" id="GO:0022857">
    <property type="term" value="F:transmembrane transporter activity"/>
    <property type="evidence" value="ECO:0007669"/>
    <property type="project" value="TreeGrafter"/>
</dbReference>
<keyword evidence="4" id="KW-0997">Cell inner membrane</keyword>
<dbReference type="PANTHER" id="PTHR35011:SF2">
    <property type="entry name" value="2,3-DIKETO-L-GULONATE TRAP TRANSPORTER SMALL PERMEASE PROTEIN YIAM"/>
    <property type="match status" value="1"/>
</dbReference>
<protein>
    <recommendedName>
        <fullName evidence="10">Tripartite ATP-independent periplasmic transporters DctQ component domain-containing protein</fullName>
    </recommendedName>
</protein>
<keyword evidence="6 9" id="KW-1133">Transmembrane helix</keyword>
<dbReference type="AlphaFoldDB" id="A0A0J9BVI7"/>
<accession>A0A0J9BVI7</accession>
<organism evidence="11 12">
    <name type="scientific">[Clostridium] citroniae WAL-19142</name>
    <dbReference type="NCBI Taxonomy" id="742734"/>
    <lineage>
        <taxon>Bacteria</taxon>
        <taxon>Bacillati</taxon>
        <taxon>Bacillota</taxon>
        <taxon>Clostridia</taxon>
        <taxon>Lachnospirales</taxon>
        <taxon>Lachnospiraceae</taxon>
        <taxon>Enterocloster</taxon>
    </lineage>
</organism>
<dbReference type="PATRIC" id="fig|742734.4.peg.3880"/>
<dbReference type="InterPro" id="IPR055348">
    <property type="entry name" value="DctQ"/>
</dbReference>
<evidence type="ECO:0000259" key="10">
    <source>
        <dbReference type="Pfam" id="PF04290"/>
    </source>
</evidence>
<evidence type="ECO:0000256" key="7">
    <source>
        <dbReference type="ARBA" id="ARBA00023136"/>
    </source>
</evidence>
<evidence type="ECO:0000256" key="5">
    <source>
        <dbReference type="ARBA" id="ARBA00022692"/>
    </source>
</evidence>
<comment type="caution">
    <text evidence="11">The sequence shown here is derived from an EMBL/GenBank/DDBJ whole genome shotgun (WGS) entry which is preliminary data.</text>
</comment>
<feature type="transmembrane region" description="Helical" evidence="9">
    <location>
        <begin position="12"/>
        <end position="33"/>
    </location>
</feature>
<keyword evidence="7 9" id="KW-0472">Membrane</keyword>
<evidence type="ECO:0000313" key="11">
    <source>
        <dbReference type="EMBL" id="KMW16962.1"/>
    </source>
</evidence>
<dbReference type="GeneID" id="93162519"/>
<name>A0A0J9BVI7_9FIRM</name>
<dbReference type="PANTHER" id="PTHR35011">
    <property type="entry name" value="2,3-DIKETO-L-GULONATE TRAP TRANSPORTER SMALL PERMEASE PROTEIN YIAM"/>
    <property type="match status" value="1"/>
</dbReference>
<keyword evidence="3" id="KW-1003">Cell membrane</keyword>
<evidence type="ECO:0000313" key="12">
    <source>
        <dbReference type="Proteomes" id="UP000037392"/>
    </source>
</evidence>
<evidence type="ECO:0000256" key="2">
    <source>
        <dbReference type="ARBA" id="ARBA00022448"/>
    </source>
</evidence>
<evidence type="ECO:0000256" key="1">
    <source>
        <dbReference type="ARBA" id="ARBA00004429"/>
    </source>
</evidence>
<evidence type="ECO:0000256" key="9">
    <source>
        <dbReference type="SAM" id="Phobius"/>
    </source>
</evidence>
<reference evidence="11 12" key="1">
    <citation type="submission" date="2011-04" db="EMBL/GenBank/DDBJ databases">
        <title>The Genome Sequence of Clostridium citroniae WAL-19142.</title>
        <authorList>
            <consortium name="The Broad Institute Genome Sequencing Platform"/>
            <person name="Earl A."/>
            <person name="Ward D."/>
            <person name="Feldgarden M."/>
            <person name="Gevers D."/>
            <person name="Warren Y.A."/>
            <person name="Tyrrell K.L."/>
            <person name="Citron D.M."/>
            <person name="Goldstein E.J."/>
            <person name="Daigneault M."/>
            <person name="Allen-Vercoe E."/>
            <person name="Young S.K."/>
            <person name="Zeng Q."/>
            <person name="Gargeya S."/>
            <person name="Fitzgerald M."/>
            <person name="Haas B."/>
            <person name="Abouelleil A."/>
            <person name="Alvarado L."/>
            <person name="Arachchi H.M."/>
            <person name="Berlin A."/>
            <person name="Brown A."/>
            <person name="Chapman S.B."/>
            <person name="Chen Z."/>
            <person name="Dunbar C."/>
            <person name="Freedman E."/>
            <person name="Gearin G."/>
            <person name="Gellesch M."/>
            <person name="Goldberg J."/>
            <person name="Griggs A."/>
            <person name="Gujja S."/>
            <person name="Heilman E.R."/>
            <person name="Heiman D."/>
            <person name="Howarth C."/>
            <person name="Larson L."/>
            <person name="Lui A."/>
            <person name="MacDonald P.J."/>
            <person name="Mehta T."/>
            <person name="Montmayeur A."/>
            <person name="Murphy C."/>
            <person name="Neiman D."/>
            <person name="Pearson M."/>
            <person name="Priest M."/>
            <person name="Roberts A."/>
            <person name="Saif S."/>
            <person name="Shea T."/>
            <person name="Shenoy N."/>
            <person name="Sisk P."/>
            <person name="Stolte C."/>
            <person name="Sykes S."/>
            <person name="White J."/>
            <person name="Yandava C."/>
            <person name="Wortman J."/>
            <person name="Nusbaum C."/>
            <person name="Birren B."/>
        </authorList>
    </citation>
    <scope>NUCLEOTIDE SEQUENCE [LARGE SCALE GENOMIC DNA]</scope>
    <source>
        <strain evidence="11 12">WAL-19142</strain>
    </source>
</reference>
<keyword evidence="2" id="KW-0813">Transport</keyword>
<dbReference type="GO" id="GO:0015740">
    <property type="term" value="P:C4-dicarboxylate transport"/>
    <property type="evidence" value="ECO:0007669"/>
    <property type="project" value="TreeGrafter"/>
</dbReference>
<feature type="domain" description="Tripartite ATP-independent periplasmic transporters DctQ component" evidence="10">
    <location>
        <begin position="24"/>
        <end position="150"/>
    </location>
</feature>
<dbReference type="Proteomes" id="UP000037392">
    <property type="component" value="Unassembled WGS sequence"/>
</dbReference>
<dbReference type="Pfam" id="PF04290">
    <property type="entry name" value="DctQ"/>
    <property type="match status" value="1"/>
</dbReference>
<evidence type="ECO:0000256" key="8">
    <source>
        <dbReference type="ARBA" id="ARBA00038436"/>
    </source>
</evidence>
<sequence>MLKKLSDFIYKITGVFISVDLAVIVVLSFSQVVSRYVFSFSISWAQELVTYLLVWLVFMGCCMGLRDNEVAALTIVVDKLSPNMKKTARILVQVLLIMFCVVGFWANQEIIANMWNKKSSILRMNLGYVSLAFSVSNVIIIFNAVLEIGNILKSLIVKPGEEDKE</sequence>
<evidence type="ECO:0000256" key="6">
    <source>
        <dbReference type="ARBA" id="ARBA00022989"/>
    </source>
</evidence>
<evidence type="ECO:0000256" key="4">
    <source>
        <dbReference type="ARBA" id="ARBA00022519"/>
    </source>
</evidence>
<dbReference type="OrthoDB" id="45144at2"/>